<reference evidence="3" key="1">
    <citation type="journal article" date="2021" name="Proc. Natl. Acad. Sci. U.S.A.">
        <title>A Catalog of Tens of Thousands of Viruses from Human Metagenomes Reveals Hidden Associations with Chronic Diseases.</title>
        <authorList>
            <person name="Tisza M.J."/>
            <person name="Buck C.B."/>
        </authorList>
    </citation>
    <scope>NUCLEOTIDE SEQUENCE</scope>
    <source>
        <strain evidence="3">CtZ5d16</strain>
    </source>
</reference>
<evidence type="ECO:0000259" key="2">
    <source>
        <dbReference type="PROSITE" id="PS51737"/>
    </source>
</evidence>
<dbReference type="InterPro" id="IPR011109">
    <property type="entry name" value="DNA_bind_recombinase_dom"/>
</dbReference>
<dbReference type="PROSITE" id="PS51736">
    <property type="entry name" value="RECOMBINASES_3"/>
    <property type="match status" value="1"/>
</dbReference>
<dbReference type="InterPro" id="IPR038109">
    <property type="entry name" value="DNA_bind_recomb_sf"/>
</dbReference>
<dbReference type="Pfam" id="PF13408">
    <property type="entry name" value="Zn_ribbon_recom"/>
    <property type="match status" value="1"/>
</dbReference>
<feature type="domain" description="Recombinase" evidence="2">
    <location>
        <begin position="162"/>
        <end position="258"/>
    </location>
</feature>
<dbReference type="GO" id="GO:0003677">
    <property type="term" value="F:DNA binding"/>
    <property type="evidence" value="ECO:0007669"/>
    <property type="project" value="InterPro"/>
</dbReference>
<dbReference type="InterPro" id="IPR025827">
    <property type="entry name" value="Zn_ribbon_recom_dom"/>
</dbReference>
<feature type="domain" description="Resolvase/invertase-type recombinase catalytic" evidence="1">
    <location>
        <begin position="5"/>
        <end position="154"/>
    </location>
</feature>
<dbReference type="SUPFAM" id="SSF53041">
    <property type="entry name" value="Resolvase-like"/>
    <property type="match status" value="1"/>
</dbReference>
<dbReference type="InterPro" id="IPR006119">
    <property type="entry name" value="Resolv_N"/>
</dbReference>
<dbReference type="InterPro" id="IPR036162">
    <property type="entry name" value="Resolvase-like_N_sf"/>
</dbReference>
<dbReference type="GO" id="GO:0000150">
    <property type="term" value="F:DNA strand exchange activity"/>
    <property type="evidence" value="ECO:0007669"/>
    <property type="project" value="InterPro"/>
</dbReference>
<dbReference type="PANTHER" id="PTHR30461:SF23">
    <property type="entry name" value="DNA RECOMBINASE-RELATED"/>
    <property type="match status" value="1"/>
</dbReference>
<name>A0A8S5Q7Y8_9CAUD</name>
<dbReference type="SMART" id="SM00857">
    <property type="entry name" value="Resolvase"/>
    <property type="match status" value="1"/>
</dbReference>
<sequence>MKPIRCALYDRVSTDLQVQTGISLETQLSDLSEYATCHGYEIVGCYSDEGITARKKMQNRKDFMRLLEDVKQDKIDLILVTKLDRWFRNVRDYHNTQAILEAHNCNWKTIYEDYDTSTADGQLKINIMLAVAQNECDRTSERIKAVFAYKVRNKEHLNGKPGYGYVAVDKKLQKDPEKSHIVDEIFRYYFTCYSKRKTVYHILNTFDDPALTEYRINYILGNELYAGIRYGIEGYCPSYITPDQHRLIKNVSSSRTYAGKNEPYLFGQLMKCPHCGANMVGFYKSHKLKGGGTNKYKRYRCSKKYPDRSHPVGACISESVIEEYMLERVYPELQDKIYRLNKAAAQKAAVKDETPQIRAELNRLNLLFQKGRISENYYEEQYSILESRLKLEAQKNMAVPVENYKALQKTFSGNWKKLYQELDCEHKSRFWKSTIREIYIDKDTHKICGFDFLI</sequence>
<evidence type="ECO:0000313" key="3">
    <source>
        <dbReference type="EMBL" id="DAE15494.1"/>
    </source>
</evidence>
<accession>A0A8S5Q7Y8</accession>
<protein>
    <submittedName>
        <fullName evidence="3">Integrase</fullName>
    </submittedName>
</protein>
<dbReference type="PROSITE" id="PS51737">
    <property type="entry name" value="RECOMBINASE_DNA_BIND"/>
    <property type="match status" value="1"/>
</dbReference>
<evidence type="ECO:0000259" key="1">
    <source>
        <dbReference type="PROSITE" id="PS51736"/>
    </source>
</evidence>
<dbReference type="InterPro" id="IPR050639">
    <property type="entry name" value="SSR_resolvase"/>
</dbReference>
<dbReference type="Pfam" id="PF00239">
    <property type="entry name" value="Resolvase"/>
    <property type="match status" value="1"/>
</dbReference>
<dbReference type="Gene3D" id="3.40.50.1390">
    <property type="entry name" value="Resolvase, N-terminal catalytic domain"/>
    <property type="match status" value="1"/>
</dbReference>
<proteinExistence type="predicted"/>
<organism evidence="3">
    <name type="scientific">Podoviridae sp. ctZ5d16</name>
    <dbReference type="NCBI Taxonomy" id="2825257"/>
    <lineage>
        <taxon>Viruses</taxon>
        <taxon>Duplodnaviria</taxon>
        <taxon>Heunggongvirae</taxon>
        <taxon>Uroviricota</taxon>
        <taxon>Caudoviricetes</taxon>
    </lineage>
</organism>
<dbReference type="EMBL" id="BK015606">
    <property type="protein sequence ID" value="DAE15494.1"/>
    <property type="molecule type" value="Genomic_DNA"/>
</dbReference>
<dbReference type="Gene3D" id="3.90.1750.20">
    <property type="entry name" value="Putative Large Serine Recombinase, Chain B, Domain 2"/>
    <property type="match status" value="1"/>
</dbReference>
<dbReference type="CDD" id="cd00338">
    <property type="entry name" value="Ser_Recombinase"/>
    <property type="match status" value="1"/>
</dbReference>
<dbReference type="PANTHER" id="PTHR30461">
    <property type="entry name" value="DNA-INVERTASE FROM LAMBDOID PROPHAGE"/>
    <property type="match status" value="1"/>
</dbReference>